<keyword evidence="4" id="KW-1185">Reference proteome</keyword>
<evidence type="ECO:0000259" key="2">
    <source>
        <dbReference type="PROSITE" id="PS51371"/>
    </source>
</evidence>
<dbReference type="SMART" id="SM00116">
    <property type="entry name" value="CBS"/>
    <property type="match status" value="1"/>
</dbReference>
<feature type="domain" description="CBS" evidence="2">
    <location>
        <begin position="40"/>
        <end position="102"/>
    </location>
</feature>
<proteinExistence type="predicted"/>
<reference evidence="4" key="1">
    <citation type="submission" date="2015-08" db="EMBL/GenBank/DDBJ databases">
        <authorList>
            <person name="Babu N.S."/>
            <person name="Beckwith C.J."/>
            <person name="Beseler K.G."/>
            <person name="Brison A."/>
            <person name="Carone J.V."/>
            <person name="Caskin T.P."/>
            <person name="Diamond M."/>
            <person name="Durham M.E."/>
            <person name="Foxe J.M."/>
            <person name="Go M."/>
            <person name="Henderson B.A."/>
            <person name="Jones I.B."/>
            <person name="McGettigan J.A."/>
            <person name="Micheletti S.J."/>
            <person name="Nasrallah M.E."/>
            <person name="Ortiz D."/>
            <person name="Piller C.R."/>
            <person name="Privatt S.R."/>
            <person name="Schneider S.L."/>
            <person name="Sharp S."/>
            <person name="Smith T.C."/>
            <person name="Stanton J.D."/>
            <person name="Ullery H.E."/>
            <person name="Wilson R.J."/>
            <person name="Serrano M.G."/>
            <person name="Buck G."/>
            <person name="Lee V."/>
            <person name="Wang Y."/>
            <person name="Carvalho R."/>
            <person name="Voegtly L."/>
            <person name="Shi R."/>
            <person name="Duckworth R."/>
            <person name="Johnson A."/>
            <person name="Loviza R."/>
            <person name="Walstead R."/>
            <person name="Shah Z."/>
            <person name="Kiflezghi M."/>
            <person name="Wade K."/>
            <person name="Ball S.L."/>
            <person name="Bradley K.W."/>
            <person name="Asai D.J."/>
            <person name="Bowman C.A."/>
            <person name="Russell D.A."/>
            <person name="Pope W.H."/>
            <person name="Jacobs-Sera D."/>
            <person name="Hendrix R.W."/>
            <person name="Hatfull G.F."/>
        </authorList>
    </citation>
    <scope>NUCLEOTIDE SEQUENCE [LARGE SCALE GENOMIC DNA]</scope>
    <source>
        <strain evidence="4">JCM 19170</strain>
    </source>
</reference>
<protein>
    <submittedName>
        <fullName evidence="3">CBS domain</fullName>
    </submittedName>
</protein>
<evidence type="ECO:0000256" key="1">
    <source>
        <dbReference type="PROSITE-ProRule" id="PRU00703"/>
    </source>
</evidence>
<gene>
    <name evidence="3" type="ORF">Ga0061068_10613</name>
</gene>
<dbReference type="Gene3D" id="3.10.580.10">
    <property type="entry name" value="CBS-domain"/>
    <property type="match status" value="1"/>
</dbReference>
<dbReference type="EMBL" id="CYHH01000006">
    <property type="protein sequence ID" value="CUB07268.1"/>
    <property type="molecule type" value="Genomic_DNA"/>
</dbReference>
<accession>A0A0K6IW10</accession>
<evidence type="ECO:0000313" key="3">
    <source>
        <dbReference type="EMBL" id="CUB07268.1"/>
    </source>
</evidence>
<organism evidence="3 4">
    <name type="scientific">Tepidiphilus thermophilus</name>
    <dbReference type="NCBI Taxonomy" id="876478"/>
    <lineage>
        <taxon>Bacteria</taxon>
        <taxon>Pseudomonadati</taxon>
        <taxon>Pseudomonadota</taxon>
        <taxon>Hydrogenophilia</taxon>
        <taxon>Hydrogenophilales</taxon>
        <taxon>Hydrogenophilaceae</taxon>
        <taxon>Tepidiphilus</taxon>
    </lineage>
</organism>
<sequence length="195" mass="21852">MLSSWKPLRRFHLTPGTTIDAPDEEAARQVTLDSPAIEVMTDLKRVRPVTANPDESLVAAEERMIRRGVRLLLVLDPAGTLMGILTANDLLGEKPLRFAHENHLKREEVLVRHVMTPFARVDTVLFDEVVHAKVGNVVTTLQECGRHHLLVAEQRDGRVSIRGIFSATQIARQLGMEIAIDPRAQTFAEIESELR</sequence>
<dbReference type="Proteomes" id="UP000182108">
    <property type="component" value="Unassembled WGS sequence"/>
</dbReference>
<dbReference type="AlphaFoldDB" id="A0A0K6IW10"/>
<dbReference type="InterPro" id="IPR000644">
    <property type="entry name" value="CBS_dom"/>
</dbReference>
<dbReference type="PROSITE" id="PS51371">
    <property type="entry name" value="CBS"/>
    <property type="match status" value="1"/>
</dbReference>
<keyword evidence="1" id="KW-0129">CBS domain</keyword>
<dbReference type="SUPFAM" id="SSF54631">
    <property type="entry name" value="CBS-domain pair"/>
    <property type="match status" value="1"/>
</dbReference>
<dbReference type="RefSeq" id="WP_055423562.1">
    <property type="nucleotide sequence ID" value="NZ_CYHH01000006.1"/>
</dbReference>
<dbReference type="Pfam" id="PF00571">
    <property type="entry name" value="CBS"/>
    <property type="match status" value="1"/>
</dbReference>
<evidence type="ECO:0000313" key="4">
    <source>
        <dbReference type="Proteomes" id="UP000182108"/>
    </source>
</evidence>
<dbReference type="InterPro" id="IPR046342">
    <property type="entry name" value="CBS_dom_sf"/>
</dbReference>
<name>A0A0K6IW10_9PROT</name>